<dbReference type="PIRSF" id="PIRSF004553">
    <property type="entry name" value="CHP00095"/>
    <property type="match status" value="1"/>
</dbReference>
<sequence length="181" mass="20643">MLRIIAGKYKGLRIEQPDAKYTRPTTDKVREAVFSSLQFKLVGSTCLDLFGGSGAWSIEAISRGAGKVDTIEKNKIVAKVIQQNFAKTKQANEFNLIIQDALIYLDNTNQKYDFVFMDAPFIEYDLVSKCLEKLVSNNLLKEDFEIVLETNDFNNITLPDSLKVYKEKQYGKIGIYYLCQK</sequence>
<reference evidence="3" key="1">
    <citation type="submission" date="2023-08" db="EMBL/GenBank/DDBJ databases">
        <title>Complete genome sequence of Mycoplasma seminis 2200.</title>
        <authorList>
            <person name="Spergser J."/>
        </authorList>
    </citation>
    <scope>NUCLEOTIDE SEQUENCE [LARGE SCALE GENOMIC DNA]</scope>
    <source>
        <strain evidence="3">2200</strain>
    </source>
</reference>
<keyword evidence="1 3" id="KW-0489">Methyltransferase</keyword>
<keyword evidence="4" id="KW-1185">Reference proteome</keyword>
<evidence type="ECO:0000313" key="4">
    <source>
        <dbReference type="Proteomes" id="UP001237011"/>
    </source>
</evidence>
<dbReference type="PANTHER" id="PTHR43542">
    <property type="entry name" value="METHYLTRANSFERASE"/>
    <property type="match status" value="1"/>
</dbReference>
<dbReference type="RefSeq" id="WP_305937735.1">
    <property type="nucleotide sequence ID" value="NZ_CP132191.1"/>
</dbReference>
<evidence type="ECO:0000256" key="1">
    <source>
        <dbReference type="ARBA" id="ARBA00022603"/>
    </source>
</evidence>
<proteinExistence type="predicted"/>
<dbReference type="InterPro" id="IPR004398">
    <property type="entry name" value="RNA_MeTrfase_RsmD"/>
</dbReference>
<gene>
    <name evidence="3" type="primary">rsmD</name>
    <name evidence="3" type="ORF">Q8852_03175</name>
</gene>
<dbReference type="PANTHER" id="PTHR43542:SF1">
    <property type="entry name" value="METHYLTRANSFERASE"/>
    <property type="match status" value="1"/>
</dbReference>
<accession>A0ABY9H9N3</accession>
<dbReference type="GO" id="GO:0052913">
    <property type="term" value="F:16S rRNA (guanine(966)-N(2))-methyltransferase activity"/>
    <property type="evidence" value="ECO:0007669"/>
    <property type="project" value="UniProtKB-EC"/>
</dbReference>
<evidence type="ECO:0000313" key="3">
    <source>
        <dbReference type="EMBL" id="WLP85299.1"/>
    </source>
</evidence>
<organism evidence="3 4">
    <name type="scientific">Mycoplasma seminis</name>
    <dbReference type="NCBI Taxonomy" id="512749"/>
    <lineage>
        <taxon>Bacteria</taxon>
        <taxon>Bacillati</taxon>
        <taxon>Mycoplasmatota</taxon>
        <taxon>Mollicutes</taxon>
        <taxon>Mycoplasmataceae</taxon>
        <taxon>Mycoplasma</taxon>
    </lineage>
</organism>
<dbReference type="Proteomes" id="UP001237011">
    <property type="component" value="Chromosome"/>
</dbReference>
<dbReference type="Gene3D" id="3.40.50.150">
    <property type="entry name" value="Vaccinia Virus protein VP39"/>
    <property type="match status" value="1"/>
</dbReference>
<dbReference type="Pfam" id="PF03602">
    <property type="entry name" value="Cons_hypoth95"/>
    <property type="match status" value="1"/>
</dbReference>
<dbReference type="NCBIfam" id="TIGR00095">
    <property type="entry name" value="16S rRNA (guanine(966)-N(2))-methyltransferase RsmD"/>
    <property type="match status" value="1"/>
</dbReference>
<dbReference type="CDD" id="cd02440">
    <property type="entry name" value="AdoMet_MTases"/>
    <property type="match status" value="1"/>
</dbReference>
<name>A0ABY9H9N3_9MOLU</name>
<dbReference type="EC" id="2.1.1.171" evidence="3"/>
<dbReference type="SUPFAM" id="SSF53335">
    <property type="entry name" value="S-adenosyl-L-methionine-dependent methyltransferases"/>
    <property type="match status" value="1"/>
</dbReference>
<evidence type="ECO:0000256" key="2">
    <source>
        <dbReference type="ARBA" id="ARBA00022679"/>
    </source>
</evidence>
<dbReference type="EMBL" id="CP132191">
    <property type="protein sequence ID" value="WLP85299.1"/>
    <property type="molecule type" value="Genomic_DNA"/>
</dbReference>
<dbReference type="InterPro" id="IPR029063">
    <property type="entry name" value="SAM-dependent_MTases_sf"/>
</dbReference>
<protein>
    <submittedName>
        <fullName evidence="3">16S rRNA (Guanine(966)-N(2))-methyltransferase RsmD</fullName>
        <ecNumber evidence="3">2.1.1.171</ecNumber>
    </submittedName>
</protein>
<keyword evidence="2 3" id="KW-0808">Transferase</keyword>